<reference evidence="5 6" key="1">
    <citation type="submission" date="2023-06" db="EMBL/GenBank/DDBJ databases">
        <title>Azospirillum isscasensis sp.nov, a bacterium isolated from rhizosphere soil of rice.</title>
        <authorList>
            <person name="Wang H."/>
        </authorList>
    </citation>
    <scope>NUCLEOTIDE SEQUENCE [LARGE SCALE GENOMIC DNA]</scope>
    <source>
        <strain evidence="5 6">C340-1</strain>
    </source>
</reference>
<sequence>MADSAVGPPPLDPMEPIRISLPQLEALRLTDDEGRPLVESIPLFDPEQVDIRPLDFGDADFERLRIVEHPFAGAWKQTTYQSVPVRLYRLRGAHVHSSAGVVMVANRLVAETLQHVYPPEHGMQVDPETGFTTLQSADVRHVAGRAVHLLAAGAYNYYHWLIDAFSRLSVLPGHHLDDLLLVPPLERAFQRDSLSGLGRSVRAHAIGTAETVLVDELMLVPSLTGFGYYPPPTLFAAFDRLASGMAAAAAHRRIYIHRLRSPKRRLMNEAAVMERLAAAGYETLDLDGMALADQMRAFAEATHVVAPHGAGLTNLVFCRPGTMVCELQMDCYTNWLFRRLANLRGLEYGCVLGRIDGPWEPLWPHDRTWRMPLDHLTATLDRAGFL</sequence>
<protein>
    <submittedName>
        <fullName evidence="5">Glycosyltransferase family 61 protein</fullName>
        <ecNumber evidence="5">2.4.-.-</ecNumber>
    </submittedName>
</protein>
<accession>A0ABU0WMJ6</accession>
<dbReference type="EC" id="2.4.-.-" evidence="5"/>
<keyword evidence="2 5" id="KW-0808">Transferase</keyword>
<proteinExistence type="predicted"/>
<feature type="domain" description="Glycosyltransferase 61 catalytic" evidence="4">
    <location>
        <begin position="157"/>
        <end position="325"/>
    </location>
</feature>
<dbReference type="EMBL" id="JAUJFI010000071">
    <property type="protein sequence ID" value="MDQ2104094.1"/>
    <property type="molecule type" value="Genomic_DNA"/>
</dbReference>
<keyword evidence="3" id="KW-0325">Glycoprotein</keyword>
<name>A0ABU0WMJ6_9PROT</name>
<dbReference type="Pfam" id="PF04577">
    <property type="entry name" value="Glyco_transf_61"/>
    <property type="match status" value="1"/>
</dbReference>
<dbReference type="InterPro" id="IPR049625">
    <property type="entry name" value="Glyco_transf_61_cat"/>
</dbReference>
<evidence type="ECO:0000313" key="6">
    <source>
        <dbReference type="Proteomes" id="UP001227317"/>
    </source>
</evidence>
<dbReference type="InterPro" id="IPR007657">
    <property type="entry name" value="Glycosyltransferase_61"/>
</dbReference>
<comment type="caution">
    <text evidence="5">The sequence shown here is derived from an EMBL/GenBank/DDBJ whole genome shotgun (WGS) entry which is preliminary data.</text>
</comment>
<dbReference type="PANTHER" id="PTHR20961">
    <property type="entry name" value="GLYCOSYLTRANSFERASE"/>
    <property type="match status" value="1"/>
</dbReference>
<evidence type="ECO:0000256" key="2">
    <source>
        <dbReference type="ARBA" id="ARBA00022679"/>
    </source>
</evidence>
<gene>
    <name evidence="5" type="ORF">QSG27_15445</name>
</gene>
<dbReference type="RefSeq" id="WP_306707584.1">
    <property type="nucleotide sequence ID" value="NZ_JAUJFI010000071.1"/>
</dbReference>
<evidence type="ECO:0000256" key="3">
    <source>
        <dbReference type="ARBA" id="ARBA00023180"/>
    </source>
</evidence>
<organism evidence="5 6">
    <name type="scientific">Azospirillum isscasi</name>
    <dbReference type="NCBI Taxonomy" id="3053926"/>
    <lineage>
        <taxon>Bacteria</taxon>
        <taxon>Pseudomonadati</taxon>
        <taxon>Pseudomonadota</taxon>
        <taxon>Alphaproteobacteria</taxon>
        <taxon>Rhodospirillales</taxon>
        <taxon>Azospirillaceae</taxon>
        <taxon>Azospirillum</taxon>
    </lineage>
</organism>
<evidence type="ECO:0000259" key="4">
    <source>
        <dbReference type="Pfam" id="PF04577"/>
    </source>
</evidence>
<evidence type="ECO:0000256" key="1">
    <source>
        <dbReference type="ARBA" id="ARBA00022676"/>
    </source>
</evidence>
<keyword evidence="1 5" id="KW-0328">Glycosyltransferase</keyword>
<dbReference type="Proteomes" id="UP001227317">
    <property type="component" value="Unassembled WGS sequence"/>
</dbReference>
<evidence type="ECO:0000313" key="5">
    <source>
        <dbReference type="EMBL" id="MDQ2104094.1"/>
    </source>
</evidence>
<keyword evidence="6" id="KW-1185">Reference proteome</keyword>
<dbReference type="GO" id="GO:0016757">
    <property type="term" value="F:glycosyltransferase activity"/>
    <property type="evidence" value="ECO:0007669"/>
    <property type="project" value="UniProtKB-KW"/>
</dbReference>